<dbReference type="Proteomes" id="UP001218188">
    <property type="component" value="Unassembled WGS sequence"/>
</dbReference>
<organism evidence="1 2">
    <name type="scientific">Mycena alexandri</name>
    <dbReference type="NCBI Taxonomy" id="1745969"/>
    <lineage>
        <taxon>Eukaryota</taxon>
        <taxon>Fungi</taxon>
        <taxon>Dikarya</taxon>
        <taxon>Basidiomycota</taxon>
        <taxon>Agaricomycotina</taxon>
        <taxon>Agaricomycetes</taxon>
        <taxon>Agaricomycetidae</taxon>
        <taxon>Agaricales</taxon>
        <taxon>Marasmiineae</taxon>
        <taxon>Mycenaceae</taxon>
        <taxon>Mycena</taxon>
    </lineage>
</organism>
<comment type="caution">
    <text evidence="1">The sequence shown here is derived from an EMBL/GenBank/DDBJ whole genome shotgun (WGS) entry which is preliminary data.</text>
</comment>
<keyword evidence="2" id="KW-1185">Reference proteome</keyword>
<dbReference type="EMBL" id="JARJCM010000020">
    <property type="protein sequence ID" value="KAJ7040679.1"/>
    <property type="molecule type" value="Genomic_DNA"/>
</dbReference>
<protein>
    <submittedName>
        <fullName evidence="1">Uncharacterized protein</fullName>
    </submittedName>
</protein>
<accession>A0AAD6T750</accession>
<reference evidence="1" key="1">
    <citation type="submission" date="2023-03" db="EMBL/GenBank/DDBJ databases">
        <title>Massive genome expansion in bonnet fungi (Mycena s.s.) driven by repeated elements and novel gene families across ecological guilds.</title>
        <authorList>
            <consortium name="Lawrence Berkeley National Laboratory"/>
            <person name="Harder C.B."/>
            <person name="Miyauchi S."/>
            <person name="Viragh M."/>
            <person name="Kuo A."/>
            <person name="Thoen E."/>
            <person name="Andreopoulos B."/>
            <person name="Lu D."/>
            <person name="Skrede I."/>
            <person name="Drula E."/>
            <person name="Henrissat B."/>
            <person name="Morin E."/>
            <person name="Kohler A."/>
            <person name="Barry K."/>
            <person name="LaButti K."/>
            <person name="Morin E."/>
            <person name="Salamov A."/>
            <person name="Lipzen A."/>
            <person name="Mereny Z."/>
            <person name="Hegedus B."/>
            <person name="Baldrian P."/>
            <person name="Stursova M."/>
            <person name="Weitz H."/>
            <person name="Taylor A."/>
            <person name="Grigoriev I.V."/>
            <person name="Nagy L.G."/>
            <person name="Martin F."/>
            <person name="Kauserud H."/>
        </authorList>
    </citation>
    <scope>NUCLEOTIDE SEQUENCE</scope>
    <source>
        <strain evidence="1">CBHHK200</strain>
    </source>
</reference>
<evidence type="ECO:0000313" key="2">
    <source>
        <dbReference type="Proteomes" id="UP001218188"/>
    </source>
</evidence>
<name>A0AAD6T750_9AGAR</name>
<sequence length="89" mass="9623">MPLAIPVFLPKLSALILAPISRLFVGDINSSEDVGDDSAAVYDAKHRICIQSYGEDQSANSCKLCASSCFKPQPKFLRLCCLLSFPLSS</sequence>
<proteinExistence type="predicted"/>
<dbReference type="AlphaFoldDB" id="A0AAD6T750"/>
<evidence type="ECO:0000313" key="1">
    <source>
        <dbReference type="EMBL" id="KAJ7040679.1"/>
    </source>
</evidence>
<gene>
    <name evidence="1" type="ORF">C8F04DRAFT_224801</name>
</gene>